<feature type="compositionally biased region" description="Low complexity" evidence="1">
    <location>
        <begin position="57"/>
        <end position="68"/>
    </location>
</feature>
<keyword evidence="3" id="KW-1185">Reference proteome</keyword>
<organism evidence="2 3">
    <name type="scientific">Oryza meyeriana var. granulata</name>
    <dbReference type="NCBI Taxonomy" id="110450"/>
    <lineage>
        <taxon>Eukaryota</taxon>
        <taxon>Viridiplantae</taxon>
        <taxon>Streptophyta</taxon>
        <taxon>Embryophyta</taxon>
        <taxon>Tracheophyta</taxon>
        <taxon>Spermatophyta</taxon>
        <taxon>Magnoliopsida</taxon>
        <taxon>Liliopsida</taxon>
        <taxon>Poales</taxon>
        <taxon>Poaceae</taxon>
        <taxon>BOP clade</taxon>
        <taxon>Oryzoideae</taxon>
        <taxon>Oryzeae</taxon>
        <taxon>Oryzinae</taxon>
        <taxon>Oryza</taxon>
        <taxon>Oryza meyeriana</taxon>
    </lineage>
</organism>
<dbReference type="Proteomes" id="UP000479710">
    <property type="component" value="Unassembled WGS sequence"/>
</dbReference>
<dbReference type="AlphaFoldDB" id="A0A6G1F6U6"/>
<feature type="region of interest" description="Disordered" evidence="1">
    <location>
        <begin position="42"/>
        <end position="80"/>
    </location>
</feature>
<gene>
    <name evidence="2" type="ORF">E2562_010468</name>
</gene>
<name>A0A6G1F6U6_9ORYZ</name>
<protein>
    <submittedName>
        <fullName evidence="2">Uncharacterized protein</fullName>
    </submittedName>
</protein>
<reference evidence="2 3" key="1">
    <citation type="submission" date="2019-11" db="EMBL/GenBank/DDBJ databases">
        <title>Whole genome sequence of Oryza granulata.</title>
        <authorList>
            <person name="Li W."/>
        </authorList>
    </citation>
    <scope>NUCLEOTIDE SEQUENCE [LARGE SCALE GENOMIC DNA]</scope>
    <source>
        <strain evidence="3">cv. Menghai</strain>
        <tissue evidence="2">Leaf</tissue>
    </source>
</reference>
<evidence type="ECO:0000256" key="1">
    <source>
        <dbReference type="SAM" id="MobiDB-lite"/>
    </source>
</evidence>
<dbReference type="EMBL" id="SPHZ02000001">
    <property type="protein sequence ID" value="KAF0932591.1"/>
    <property type="molecule type" value="Genomic_DNA"/>
</dbReference>
<accession>A0A6G1F6U6</accession>
<evidence type="ECO:0000313" key="2">
    <source>
        <dbReference type="EMBL" id="KAF0932591.1"/>
    </source>
</evidence>
<sequence>MAAQSKPRSGRADKIEVGGWKPRFAATSWPLFPANAALPPCARRSPSPLAPAPLSLPPRRAAAAPSSSDPNLRDDNGGRGSLTAAAAQVAKLLLSGGNFLGFPTESASYFSFFGPPILLALT</sequence>
<comment type="caution">
    <text evidence="2">The sequence shown here is derived from an EMBL/GenBank/DDBJ whole genome shotgun (WGS) entry which is preliminary data.</text>
</comment>
<evidence type="ECO:0000313" key="3">
    <source>
        <dbReference type="Proteomes" id="UP000479710"/>
    </source>
</evidence>
<proteinExistence type="predicted"/>